<feature type="domain" description="C-type lectin" evidence="2">
    <location>
        <begin position="61"/>
        <end position="179"/>
    </location>
</feature>
<evidence type="ECO:0000256" key="1">
    <source>
        <dbReference type="SAM" id="SignalP"/>
    </source>
</evidence>
<gene>
    <name evidence="3" type="ORF">CHIRRI_LOCUS8126</name>
</gene>
<keyword evidence="1" id="KW-0732">Signal</keyword>
<dbReference type="InterPro" id="IPR001304">
    <property type="entry name" value="C-type_lectin-like"/>
</dbReference>
<proteinExistence type="predicted"/>
<dbReference type="InterPro" id="IPR016186">
    <property type="entry name" value="C-type_lectin-like/link_sf"/>
</dbReference>
<evidence type="ECO:0000259" key="2">
    <source>
        <dbReference type="PROSITE" id="PS50041"/>
    </source>
</evidence>
<evidence type="ECO:0000313" key="4">
    <source>
        <dbReference type="Proteomes" id="UP001153620"/>
    </source>
</evidence>
<name>A0A9N9RXI8_9DIPT</name>
<feature type="signal peptide" evidence="1">
    <location>
        <begin position="1"/>
        <end position="21"/>
    </location>
</feature>
<accession>A0A9N9RXI8</accession>
<reference evidence="3" key="2">
    <citation type="submission" date="2022-10" db="EMBL/GenBank/DDBJ databases">
        <authorList>
            <consortium name="ENA_rothamsted_submissions"/>
            <consortium name="culmorum"/>
            <person name="King R."/>
        </authorList>
    </citation>
    <scope>NUCLEOTIDE SEQUENCE</scope>
</reference>
<dbReference type="SMART" id="SM00034">
    <property type="entry name" value="CLECT"/>
    <property type="match status" value="1"/>
</dbReference>
<reference evidence="3" key="1">
    <citation type="submission" date="2022-01" db="EMBL/GenBank/DDBJ databases">
        <authorList>
            <person name="King R."/>
        </authorList>
    </citation>
    <scope>NUCLEOTIDE SEQUENCE</scope>
</reference>
<dbReference type="Pfam" id="PF00059">
    <property type="entry name" value="Lectin_C"/>
    <property type="match status" value="1"/>
</dbReference>
<dbReference type="PROSITE" id="PS50041">
    <property type="entry name" value="C_TYPE_LECTIN_2"/>
    <property type="match status" value="1"/>
</dbReference>
<dbReference type="InterPro" id="IPR016187">
    <property type="entry name" value="CTDL_fold"/>
</dbReference>
<dbReference type="EMBL" id="OU895878">
    <property type="protein sequence ID" value="CAG9805252.1"/>
    <property type="molecule type" value="Genomic_DNA"/>
</dbReference>
<dbReference type="OrthoDB" id="7795339at2759"/>
<dbReference type="AlphaFoldDB" id="A0A9N9RXI8"/>
<feature type="chain" id="PRO_5040150692" description="C-type lectin domain-containing protein" evidence="1">
    <location>
        <begin position="22"/>
        <end position="196"/>
    </location>
</feature>
<protein>
    <recommendedName>
        <fullName evidence="2">C-type lectin domain-containing protein</fullName>
    </recommendedName>
</protein>
<keyword evidence="4" id="KW-1185">Reference proteome</keyword>
<sequence>MLGNKFLIQFILVIWCGFINTQDLEQPTLHANPVIVSDTVFAKLGTYRGFTDDGTEYQKTYFFTRHFKGDWTNSRYFCKSYDLELVTMETLEEARAVLTMADNNSILRSYTSVWLNIDAVTLTIKSLTEWFWTKSGKKISYPIPWRPDAPNNHVGNENCLTFGRYLTSGKFGFDDARCENGGNPIPCQRIDLLIPK</sequence>
<dbReference type="Gene3D" id="3.10.100.10">
    <property type="entry name" value="Mannose-Binding Protein A, subunit A"/>
    <property type="match status" value="1"/>
</dbReference>
<evidence type="ECO:0000313" key="3">
    <source>
        <dbReference type="EMBL" id="CAG9805252.1"/>
    </source>
</evidence>
<dbReference type="SUPFAM" id="SSF56436">
    <property type="entry name" value="C-type lectin-like"/>
    <property type="match status" value="1"/>
</dbReference>
<dbReference type="Proteomes" id="UP001153620">
    <property type="component" value="Chromosome 2"/>
</dbReference>
<organism evidence="3 4">
    <name type="scientific">Chironomus riparius</name>
    <dbReference type="NCBI Taxonomy" id="315576"/>
    <lineage>
        <taxon>Eukaryota</taxon>
        <taxon>Metazoa</taxon>
        <taxon>Ecdysozoa</taxon>
        <taxon>Arthropoda</taxon>
        <taxon>Hexapoda</taxon>
        <taxon>Insecta</taxon>
        <taxon>Pterygota</taxon>
        <taxon>Neoptera</taxon>
        <taxon>Endopterygota</taxon>
        <taxon>Diptera</taxon>
        <taxon>Nematocera</taxon>
        <taxon>Chironomoidea</taxon>
        <taxon>Chironomidae</taxon>
        <taxon>Chironominae</taxon>
        <taxon>Chironomus</taxon>
    </lineage>
</organism>
<dbReference type="CDD" id="cd00037">
    <property type="entry name" value="CLECT"/>
    <property type="match status" value="1"/>
</dbReference>